<reference evidence="4" key="2">
    <citation type="submission" date="2025-08" db="UniProtKB">
        <authorList>
            <consortium name="RefSeq"/>
        </authorList>
    </citation>
    <scope>IDENTIFICATION</scope>
</reference>
<evidence type="ECO:0000256" key="1">
    <source>
        <dbReference type="SAM" id="MobiDB-lite"/>
    </source>
</evidence>
<accession>A0ABM1GBQ3</accession>
<feature type="domain" description="Retrotransposon gag" evidence="2">
    <location>
        <begin position="74"/>
        <end position="152"/>
    </location>
</feature>
<gene>
    <name evidence="4" type="primary">LOC107013375</name>
</gene>
<dbReference type="Proteomes" id="UP000694930">
    <property type="component" value="Chromosome 3"/>
</dbReference>
<evidence type="ECO:0000313" key="4">
    <source>
        <dbReference type="RefSeq" id="XP_015068785.1"/>
    </source>
</evidence>
<reference evidence="3" key="1">
    <citation type="journal article" date="2014" name="Nat. Genet.">
        <title>The genome of the stress-tolerant wild tomato species Solanum pennellii.</title>
        <authorList>
            <person name="Bolger A."/>
            <person name="Scossa F."/>
            <person name="Bolger M.E."/>
            <person name="Lanz C."/>
            <person name="Maumus F."/>
            <person name="Tohge T."/>
            <person name="Quesneville H."/>
            <person name="Alseekh S."/>
            <person name="Sorensen I."/>
            <person name="Lichtenstein G."/>
            <person name="Fich E.A."/>
            <person name="Conte M."/>
            <person name="Keller H."/>
            <person name="Schneeberger K."/>
            <person name="Schwacke R."/>
            <person name="Ofner I."/>
            <person name="Vrebalov J."/>
            <person name="Xu Y."/>
            <person name="Osorio S."/>
            <person name="Aflitos S.A."/>
            <person name="Schijlen E."/>
            <person name="Jimenez-Gomez J.M."/>
            <person name="Ryngajllo M."/>
            <person name="Kimura S."/>
            <person name="Kumar R."/>
            <person name="Koenig D."/>
            <person name="Headland L.R."/>
            <person name="Maloof J.N."/>
            <person name="Sinha N."/>
            <person name="van Ham R.C."/>
            <person name="Lankhorst R.K."/>
            <person name="Mao L."/>
            <person name="Vogel A."/>
            <person name="Arsova B."/>
            <person name="Panstruga R."/>
            <person name="Fei Z."/>
            <person name="Rose J.K."/>
            <person name="Zamir D."/>
            <person name="Carrari F."/>
            <person name="Giovannoni J.J."/>
            <person name="Weigel D."/>
            <person name="Usadel B."/>
            <person name="Fernie A.R."/>
        </authorList>
    </citation>
    <scope>NUCLEOTIDE SEQUENCE [LARGE SCALE GENOMIC DNA]</scope>
    <source>
        <strain evidence="3">cv. LA0716</strain>
    </source>
</reference>
<feature type="region of interest" description="Disordered" evidence="1">
    <location>
        <begin position="56"/>
        <end position="75"/>
    </location>
</feature>
<proteinExistence type="predicted"/>
<dbReference type="InterPro" id="IPR005162">
    <property type="entry name" value="Retrotrans_gag_dom"/>
</dbReference>
<dbReference type="GeneID" id="107013375"/>
<dbReference type="Pfam" id="PF03732">
    <property type="entry name" value="Retrotrans_gag"/>
    <property type="match status" value="1"/>
</dbReference>
<protein>
    <submittedName>
        <fullName evidence="4">Uncharacterized protein LOC107013375</fullName>
    </submittedName>
</protein>
<name>A0ABM1GBQ3_SOLPN</name>
<dbReference type="RefSeq" id="XP_015068785.1">
    <property type="nucleotide sequence ID" value="XM_015213299.1"/>
</dbReference>
<evidence type="ECO:0000259" key="2">
    <source>
        <dbReference type="Pfam" id="PF03732"/>
    </source>
</evidence>
<keyword evidence="3" id="KW-1185">Reference proteome</keyword>
<evidence type="ECO:0000313" key="3">
    <source>
        <dbReference type="Proteomes" id="UP000694930"/>
    </source>
</evidence>
<organism evidence="3 4">
    <name type="scientific">Solanum pennellii</name>
    <name type="common">Tomato</name>
    <name type="synonym">Lycopersicon pennellii</name>
    <dbReference type="NCBI Taxonomy" id="28526"/>
    <lineage>
        <taxon>Eukaryota</taxon>
        <taxon>Viridiplantae</taxon>
        <taxon>Streptophyta</taxon>
        <taxon>Embryophyta</taxon>
        <taxon>Tracheophyta</taxon>
        <taxon>Spermatophyta</taxon>
        <taxon>Magnoliopsida</taxon>
        <taxon>eudicotyledons</taxon>
        <taxon>Gunneridae</taxon>
        <taxon>Pentapetalae</taxon>
        <taxon>asterids</taxon>
        <taxon>lamiids</taxon>
        <taxon>Solanales</taxon>
        <taxon>Solanaceae</taxon>
        <taxon>Solanoideae</taxon>
        <taxon>Solaneae</taxon>
        <taxon>Solanum</taxon>
        <taxon>Solanum subgen. Lycopersicon</taxon>
    </lineage>
</organism>
<sequence>MVGEAASRGNQVPSQAQVAADQVPVNLAGLIDGEVRNALLQMVQAITTQAQAITAQATREGAPRQNHHASTMASSRARGDVPITWNVLETAFLERFFPREQREAKVKEFINLRQGGMSVKEYSLRFVNLSKYDSSLVENSRDEISRFVTGVSEDLVEDYGVAMLHDSMDLGRLMVHAQKVEESRRKRRVHESKNPRTTDFAGPSLGRVSFAVQDNLCSRDIQVILLQEM</sequence>